<protein>
    <submittedName>
        <fullName evidence="1">Uncharacterized protein</fullName>
    </submittedName>
</protein>
<dbReference type="Proteomes" id="UP000422378">
    <property type="component" value="Segment"/>
</dbReference>
<organism evidence="1 2">
    <name type="scientific">Gordonia phage Leonard</name>
    <dbReference type="NCBI Taxonomy" id="2656539"/>
    <lineage>
        <taxon>Viruses</taxon>
        <taxon>Duplodnaviria</taxon>
        <taxon>Heunggongvirae</taxon>
        <taxon>Uroviricota</taxon>
        <taxon>Caudoviricetes</taxon>
        <taxon>Stackebrandtviridae</taxon>
        <taxon>Schenleyvirinae</taxon>
        <taxon>Leonardvirus</taxon>
        <taxon>Leonardvirus leonard</taxon>
    </lineage>
</organism>
<proteinExistence type="predicted"/>
<gene>
    <name evidence="1" type="primary">72</name>
    <name evidence="1" type="ORF">SEA_LEONARD_72</name>
</gene>
<dbReference type="RefSeq" id="YP_010002291.1">
    <property type="nucleotide sequence ID" value="NC_053242.1"/>
</dbReference>
<evidence type="ECO:0000313" key="2">
    <source>
        <dbReference type="Proteomes" id="UP000422378"/>
    </source>
</evidence>
<name>A0A649VMM2_9CAUD</name>
<sequence length="95" mass="10852">MSSYYYPATVTTPLDEMDVYELDVVHGDRVICDECGAYPRTLEVYRHVRDECPATNGAAGYRRATLYHDDPAPPAGVTEQYAREWANERQRHAAR</sequence>
<dbReference type="EMBL" id="MN586026">
    <property type="protein sequence ID" value="QGJ93434.1"/>
    <property type="molecule type" value="Genomic_DNA"/>
</dbReference>
<accession>A0A649VMM2</accession>
<dbReference type="KEGG" id="vg:63026838"/>
<evidence type="ECO:0000313" key="1">
    <source>
        <dbReference type="EMBL" id="QGJ93434.1"/>
    </source>
</evidence>
<reference evidence="1 2" key="1">
    <citation type="submission" date="2019-10" db="EMBL/GenBank/DDBJ databases">
        <authorList>
            <person name="Case Z.W."/>
            <person name="Garlena R.A."/>
            <person name="Russell D.A."/>
            <person name="Pope W.H."/>
            <person name="Jacobs-Sera D."/>
            <person name="Hatfull G.F."/>
        </authorList>
    </citation>
    <scope>NUCLEOTIDE SEQUENCE [LARGE SCALE GENOMIC DNA]</scope>
</reference>
<keyword evidence="2" id="KW-1185">Reference proteome</keyword>
<dbReference type="GeneID" id="63026838"/>